<keyword evidence="2" id="KW-1185">Reference proteome</keyword>
<evidence type="ECO:0000313" key="1">
    <source>
        <dbReference type="EMBL" id="CAG8651489.1"/>
    </source>
</evidence>
<evidence type="ECO:0000313" key="2">
    <source>
        <dbReference type="Proteomes" id="UP000789572"/>
    </source>
</evidence>
<gene>
    <name evidence="1" type="ORF">POCULU_LOCUS9973</name>
</gene>
<dbReference type="EMBL" id="CAJVPJ010004383">
    <property type="protein sequence ID" value="CAG8651489.1"/>
    <property type="molecule type" value="Genomic_DNA"/>
</dbReference>
<dbReference type="OrthoDB" id="166746at2759"/>
<dbReference type="AlphaFoldDB" id="A0A9N9DWY4"/>
<protein>
    <submittedName>
        <fullName evidence="1">3377_t:CDS:1</fullName>
    </submittedName>
</protein>
<accession>A0A9N9DWY4</accession>
<comment type="caution">
    <text evidence="1">The sequence shown here is derived from an EMBL/GenBank/DDBJ whole genome shotgun (WGS) entry which is preliminary data.</text>
</comment>
<proteinExistence type="predicted"/>
<dbReference type="Proteomes" id="UP000789572">
    <property type="component" value="Unassembled WGS sequence"/>
</dbReference>
<feature type="non-terminal residue" evidence="1">
    <location>
        <position position="327"/>
    </location>
</feature>
<name>A0A9N9DWY4_9GLOM</name>
<organism evidence="1 2">
    <name type="scientific">Paraglomus occultum</name>
    <dbReference type="NCBI Taxonomy" id="144539"/>
    <lineage>
        <taxon>Eukaryota</taxon>
        <taxon>Fungi</taxon>
        <taxon>Fungi incertae sedis</taxon>
        <taxon>Mucoromycota</taxon>
        <taxon>Glomeromycotina</taxon>
        <taxon>Glomeromycetes</taxon>
        <taxon>Paraglomerales</taxon>
        <taxon>Paraglomeraceae</taxon>
        <taxon>Paraglomus</taxon>
    </lineage>
</organism>
<sequence>MTLYMLGGEWTRYETQLELICEVLLYRVMKEERERLTPRKRKFRSINDTCDYQLVQRQRVNLAHFNGQNMGERVSLTFPENDFDHAGDNIEDLILSVCVYAEDCKTWPPTMSNVVDVDGGRGKQYNVVREMLNGMDRDRMLWVQMSLLDDGEWINDGVYEWNMMMTEGHHMAVPSSWKMDVSLEWDVNCHSNLRPVEESLPLTYWYDVKGPEFTVTYNYRVADCEQSAKYRGYRCPWCTGYDFYNVTCLLSHLRNAHVHLKFTCKIPKQPPPTDINCLVTYNEDNCESDYFLVDDKDRLLVPKPFEYPLIQYSAPRVELPLNNCYHS</sequence>
<reference evidence="1" key="1">
    <citation type="submission" date="2021-06" db="EMBL/GenBank/DDBJ databases">
        <authorList>
            <person name="Kallberg Y."/>
            <person name="Tangrot J."/>
            <person name="Rosling A."/>
        </authorList>
    </citation>
    <scope>NUCLEOTIDE SEQUENCE</scope>
    <source>
        <strain evidence="1">IA702</strain>
    </source>
</reference>